<dbReference type="Pfam" id="PF01323">
    <property type="entry name" value="DSBA"/>
    <property type="match status" value="1"/>
</dbReference>
<keyword evidence="3" id="KW-1185">Reference proteome</keyword>
<dbReference type="InterPro" id="IPR001853">
    <property type="entry name" value="DSBA-like_thioredoxin_dom"/>
</dbReference>
<dbReference type="EMBL" id="CP036422">
    <property type="protein sequence ID" value="QFU77436.1"/>
    <property type="molecule type" value="Genomic_DNA"/>
</dbReference>
<evidence type="ECO:0000313" key="2">
    <source>
        <dbReference type="EMBL" id="QFU77436.1"/>
    </source>
</evidence>
<evidence type="ECO:0000259" key="1">
    <source>
        <dbReference type="Pfam" id="PF01323"/>
    </source>
</evidence>
<dbReference type="PANTHER" id="PTHR13887">
    <property type="entry name" value="GLUTATHIONE S-TRANSFERASE KAPPA"/>
    <property type="match status" value="1"/>
</dbReference>
<evidence type="ECO:0000313" key="3">
    <source>
        <dbReference type="Proteomes" id="UP000326287"/>
    </source>
</evidence>
<dbReference type="AlphaFoldDB" id="A0A5P9NPL6"/>
<reference evidence="2 3" key="1">
    <citation type="submission" date="2019-02" db="EMBL/GenBank/DDBJ databases">
        <authorList>
            <person name="Li S.-H."/>
        </authorList>
    </citation>
    <scope>NUCLEOTIDE SEQUENCE [LARGE SCALE GENOMIC DNA]</scope>
    <source>
        <strain evidence="2 3">IMCC14385</strain>
    </source>
</reference>
<proteinExistence type="predicted"/>
<name>A0A5P9NPL6_9GAMM</name>
<protein>
    <submittedName>
        <fullName evidence="2">Disulfide bond formation protein DsbA</fullName>
    </submittedName>
</protein>
<dbReference type="Gene3D" id="3.40.30.10">
    <property type="entry name" value="Glutaredoxin"/>
    <property type="match status" value="1"/>
</dbReference>
<dbReference type="Proteomes" id="UP000326287">
    <property type="component" value="Chromosome"/>
</dbReference>
<sequence>MEKKMPEKISIDYYSDTLCVWAWIAQPRLEELDSKWGEQIEINHHFVDIFGNSNKKIPARWGETDGYEKFAAHVEHSAAEFERATVNPSIWRDTRPNSSAQSHLLLRAAGTGPDAAQLPMLALAIRKAFFCDAQNISDMEVLFSIAEEQNFDVNHLRKSLQDGSALAALTSDLKQAIDLGVRGSPTWILNSGRQVLYGNVGYRILNANIEELLAHPSDEASWC</sequence>
<dbReference type="SUPFAM" id="SSF52833">
    <property type="entry name" value="Thioredoxin-like"/>
    <property type="match status" value="1"/>
</dbReference>
<feature type="domain" description="DSBA-like thioredoxin" evidence="1">
    <location>
        <begin position="11"/>
        <end position="203"/>
    </location>
</feature>
<dbReference type="KEGG" id="halc:EY643_18160"/>
<accession>A0A5P9NPL6</accession>
<dbReference type="InterPro" id="IPR036249">
    <property type="entry name" value="Thioredoxin-like_sf"/>
</dbReference>
<dbReference type="GO" id="GO:0016491">
    <property type="term" value="F:oxidoreductase activity"/>
    <property type="evidence" value="ECO:0007669"/>
    <property type="project" value="InterPro"/>
</dbReference>
<dbReference type="OrthoDB" id="9799122at2"/>
<dbReference type="PANTHER" id="PTHR13887:SF41">
    <property type="entry name" value="THIOREDOXIN SUPERFAMILY PROTEIN"/>
    <property type="match status" value="1"/>
</dbReference>
<organism evidence="2 3">
    <name type="scientific">Halioglobus maricola</name>
    <dbReference type="NCBI Taxonomy" id="2601894"/>
    <lineage>
        <taxon>Bacteria</taxon>
        <taxon>Pseudomonadati</taxon>
        <taxon>Pseudomonadota</taxon>
        <taxon>Gammaproteobacteria</taxon>
        <taxon>Cellvibrionales</taxon>
        <taxon>Halieaceae</taxon>
        <taxon>Halioglobus</taxon>
    </lineage>
</organism>
<gene>
    <name evidence="2" type="ORF">EY643_18160</name>
</gene>